<dbReference type="RefSeq" id="YP_239349.1">
    <property type="nucleotide sequence ID" value="NC_007024.1"/>
</dbReference>
<evidence type="ECO:0000256" key="1">
    <source>
        <dbReference type="SAM" id="Phobius"/>
    </source>
</evidence>
<reference evidence="2 3" key="1">
    <citation type="submission" date="2005-03" db="EMBL/GenBank/DDBJ databases">
        <title>Sequencing of bacteriophage Xp15 from Xanthomonas campestris pv. pelargonii and identification of the lysis genes.</title>
        <authorList>
            <person name="Ramadugu C."/>
            <person name="Gabriel D.W."/>
        </authorList>
    </citation>
    <scope>NUCLEOTIDE SEQUENCE [LARGE SCALE GENOMIC DNA]</scope>
</reference>
<organism evidence="2 3">
    <name type="scientific">Xanthomonas phage Xp15</name>
    <dbReference type="NCBI Taxonomy" id="322855"/>
    <lineage>
        <taxon>Viruses</taxon>
        <taxon>Duplodnaviria</taxon>
        <taxon>Heunggongvirae</taxon>
        <taxon>Uroviricota</taxon>
        <taxon>Caudoviricetes</taxon>
        <taxon>Alachuavirus</taxon>
        <taxon>Alachuavirus Xp15</taxon>
    </lineage>
</organism>
<proteinExistence type="predicted"/>
<accession>Q52PT0</accession>
<dbReference type="PROSITE" id="PS51257">
    <property type="entry name" value="PROKAR_LIPOPROTEIN"/>
    <property type="match status" value="1"/>
</dbReference>
<sequence length="39" mass="4164">MASSKKSTIVTLFSITILAPVIFVIALVVGCLKALLHHK</sequence>
<keyword evidence="1" id="KW-1133">Transmembrane helix</keyword>
<dbReference type="Proteomes" id="UP000001305">
    <property type="component" value="Segment"/>
</dbReference>
<evidence type="ECO:0000313" key="2">
    <source>
        <dbReference type="EMBL" id="AAX84915.1"/>
    </source>
</evidence>
<keyword evidence="1" id="KW-0812">Transmembrane</keyword>
<dbReference type="KEGG" id="vg:5076624"/>
<dbReference type="EMBL" id="AY986977">
    <property type="protein sequence ID" value="AAX84915.1"/>
    <property type="molecule type" value="Genomic_DNA"/>
</dbReference>
<feature type="transmembrane region" description="Helical" evidence="1">
    <location>
        <begin position="12"/>
        <end position="36"/>
    </location>
</feature>
<keyword evidence="3" id="KW-1185">Reference proteome</keyword>
<name>Q52PT0_9CAUD</name>
<dbReference type="GeneID" id="5076624"/>
<evidence type="ECO:0000313" key="3">
    <source>
        <dbReference type="Proteomes" id="UP000001305"/>
    </source>
</evidence>
<protein>
    <submittedName>
        <fullName evidence="2">Uncharacterized protein</fullName>
    </submittedName>
</protein>
<keyword evidence="1" id="KW-0472">Membrane</keyword>